<dbReference type="AlphaFoldDB" id="A0AAU9X6P5"/>
<keyword evidence="4" id="KW-0808">Transferase</keyword>
<dbReference type="Proteomes" id="UP001159428">
    <property type="component" value="Unassembled WGS sequence"/>
</dbReference>
<dbReference type="CDD" id="cd01439">
    <property type="entry name" value="TCCD_inducible_PARP_like"/>
    <property type="match status" value="1"/>
</dbReference>
<evidence type="ECO:0000256" key="5">
    <source>
        <dbReference type="SAM" id="MobiDB-lite"/>
    </source>
</evidence>
<feature type="compositionally biased region" description="Basic and acidic residues" evidence="5">
    <location>
        <begin position="17"/>
        <end position="27"/>
    </location>
</feature>
<proteinExistence type="inferred from homology"/>
<dbReference type="Pfam" id="PF02825">
    <property type="entry name" value="WWE"/>
    <property type="match status" value="1"/>
</dbReference>
<comment type="caution">
    <text evidence="8">The sequence shown here is derived from an EMBL/GenBank/DDBJ whole genome shotgun (WGS) entry which is preliminary data.</text>
</comment>
<evidence type="ECO:0000256" key="3">
    <source>
        <dbReference type="ARBA" id="ARBA00024347"/>
    </source>
</evidence>
<reference evidence="8 9" key="1">
    <citation type="submission" date="2022-05" db="EMBL/GenBank/DDBJ databases">
        <authorList>
            <consortium name="Genoscope - CEA"/>
            <person name="William W."/>
        </authorList>
    </citation>
    <scope>NUCLEOTIDE SEQUENCE [LARGE SCALE GENOMIC DNA]</scope>
</reference>
<protein>
    <recommendedName>
        <fullName evidence="4">Poly [ADP-ribose] polymerase</fullName>
        <shortName evidence="4">PARP</shortName>
        <ecNumber evidence="4">2.4.2.-</ecNumber>
    </recommendedName>
</protein>
<dbReference type="Gene3D" id="3.30.720.50">
    <property type="match status" value="1"/>
</dbReference>
<sequence length="479" mass="55144">MGLAKFVYSAVWGDVEPAKKRGSESHKQNAAGSGGTSSRLRENGTLNHREEGSVSQLSTEIQALECRSVGKTRTQEDEERARKRRGEALSLLGDSKSTPYLWQFKEADSHAWKNFGPSDNVVLEELYCNVNNVEVEIELEDTTIRHSRKLSGKMSANFHTMSMSLFSPFNHFLIRRRSTPSYIEERGNNFPTLWVWYWKDIDGWKKYAETNLCSGTKQEQIEASYLNGDPAYSFKIGGNDYVIHFEGTLMNQRSVDPEVQAVRLVRRRPMSASNSAPQTTVSNPKGQVMAVERTNLKKDTEEYRTVRQHFHKTMPERQASILMVEKITNGHLSQKYKRKRQEMRKQGKPMREKRLFHGTTPDVVDAICTRNFDHRVCGKNGTKYGQGTYFAVDASYSNYYSKTEVEETRYMFLTKVLTGEFIRGKQEFRRPPLKDPSNLAGDLYDSCVDDENLPKIFVIFDNEQCCPLYLIKFKFKNLK</sequence>
<dbReference type="InterPro" id="IPR012317">
    <property type="entry name" value="Poly(ADP-ribose)pol_cat_dom"/>
</dbReference>
<evidence type="ECO:0000313" key="8">
    <source>
        <dbReference type="EMBL" id="CAH3138352.1"/>
    </source>
</evidence>
<dbReference type="EMBL" id="CALNXJ010000032">
    <property type="protein sequence ID" value="CAH3138352.1"/>
    <property type="molecule type" value="Genomic_DNA"/>
</dbReference>
<dbReference type="GO" id="GO:1990404">
    <property type="term" value="F:NAD+-protein mono-ADP-ribosyltransferase activity"/>
    <property type="evidence" value="ECO:0007669"/>
    <property type="project" value="TreeGrafter"/>
</dbReference>
<dbReference type="PANTHER" id="PTHR45740">
    <property type="entry name" value="POLY [ADP-RIBOSE] POLYMERASE"/>
    <property type="match status" value="1"/>
</dbReference>
<dbReference type="PROSITE" id="PS50918">
    <property type="entry name" value="WWE"/>
    <property type="match status" value="1"/>
</dbReference>
<feature type="region of interest" description="Disordered" evidence="5">
    <location>
        <begin position="17"/>
        <end position="58"/>
    </location>
</feature>
<dbReference type="InterPro" id="IPR004170">
    <property type="entry name" value="WWE_dom"/>
</dbReference>
<keyword evidence="2" id="KW-0539">Nucleus</keyword>
<evidence type="ECO:0000256" key="4">
    <source>
        <dbReference type="RuleBase" id="RU362114"/>
    </source>
</evidence>
<dbReference type="InterPro" id="IPR037197">
    <property type="entry name" value="WWE_dom_sf"/>
</dbReference>
<evidence type="ECO:0000256" key="1">
    <source>
        <dbReference type="ARBA" id="ARBA00004123"/>
    </source>
</evidence>
<evidence type="ECO:0000313" key="9">
    <source>
        <dbReference type="Proteomes" id="UP001159428"/>
    </source>
</evidence>
<evidence type="ECO:0000259" key="6">
    <source>
        <dbReference type="PROSITE" id="PS50918"/>
    </source>
</evidence>
<dbReference type="SUPFAM" id="SSF117839">
    <property type="entry name" value="WWE domain"/>
    <property type="match status" value="1"/>
</dbReference>
<organism evidence="8 9">
    <name type="scientific">Pocillopora meandrina</name>
    <dbReference type="NCBI Taxonomy" id="46732"/>
    <lineage>
        <taxon>Eukaryota</taxon>
        <taxon>Metazoa</taxon>
        <taxon>Cnidaria</taxon>
        <taxon>Anthozoa</taxon>
        <taxon>Hexacorallia</taxon>
        <taxon>Scleractinia</taxon>
        <taxon>Astrocoeniina</taxon>
        <taxon>Pocilloporidae</taxon>
        <taxon>Pocillopora</taxon>
    </lineage>
</organism>
<dbReference type="InterPro" id="IPR051712">
    <property type="entry name" value="ARTD-AVP"/>
</dbReference>
<comment type="similarity">
    <text evidence="3">Belongs to the ARTD/PARP family.</text>
</comment>
<keyword evidence="4" id="KW-0520">NAD</keyword>
<feature type="domain" description="WWE" evidence="6">
    <location>
        <begin position="182"/>
        <end position="267"/>
    </location>
</feature>
<dbReference type="Pfam" id="PF00644">
    <property type="entry name" value="PARP"/>
    <property type="match status" value="1"/>
</dbReference>
<feature type="compositionally biased region" description="Basic and acidic residues" evidence="5">
    <location>
        <begin position="39"/>
        <end position="52"/>
    </location>
</feature>
<dbReference type="GO" id="GO:0003950">
    <property type="term" value="F:NAD+ poly-ADP-ribosyltransferase activity"/>
    <property type="evidence" value="ECO:0007669"/>
    <property type="project" value="UniProtKB-UniRule"/>
</dbReference>
<name>A0AAU9X6P5_9CNID</name>
<dbReference type="PROSITE" id="PS51059">
    <property type="entry name" value="PARP_CATALYTIC"/>
    <property type="match status" value="1"/>
</dbReference>
<accession>A0AAU9X6P5</accession>
<dbReference type="PANTHER" id="PTHR45740:SF2">
    <property type="entry name" value="POLY [ADP-RIBOSE] POLYMERASE"/>
    <property type="match status" value="1"/>
</dbReference>
<dbReference type="Gene3D" id="3.90.228.10">
    <property type="match status" value="1"/>
</dbReference>
<keyword evidence="4" id="KW-0328">Glycosyltransferase</keyword>
<gene>
    <name evidence="8" type="ORF">PMEA_00018398</name>
</gene>
<dbReference type="EC" id="2.4.2.-" evidence="4"/>
<dbReference type="SUPFAM" id="SSF56399">
    <property type="entry name" value="ADP-ribosylation"/>
    <property type="match status" value="1"/>
</dbReference>
<comment type="subcellular location">
    <subcellularLocation>
        <location evidence="1">Nucleus</location>
    </subcellularLocation>
</comment>
<evidence type="ECO:0000256" key="2">
    <source>
        <dbReference type="ARBA" id="ARBA00023242"/>
    </source>
</evidence>
<keyword evidence="9" id="KW-1185">Reference proteome</keyword>
<dbReference type="GO" id="GO:0005634">
    <property type="term" value="C:nucleus"/>
    <property type="evidence" value="ECO:0007669"/>
    <property type="project" value="UniProtKB-SubCell"/>
</dbReference>
<evidence type="ECO:0000259" key="7">
    <source>
        <dbReference type="PROSITE" id="PS51059"/>
    </source>
</evidence>
<feature type="domain" description="PARP catalytic" evidence="7">
    <location>
        <begin position="279"/>
        <end position="479"/>
    </location>
</feature>